<organism evidence="1 2">
    <name type="scientific">Canavalia gladiata</name>
    <name type="common">Sword bean</name>
    <name type="synonym">Dolichos gladiatus</name>
    <dbReference type="NCBI Taxonomy" id="3824"/>
    <lineage>
        <taxon>Eukaryota</taxon>
        <taxon>Viridiplantae</taxon>
        <taxon>Streptophyta</taxon>
        <taxon>Embryophyta</taxon>
        <taxon>Tracheophyta</taxon>
        <taxon>Spermatophyta</taxon>
        <taxon>Magnoliopsida</taxon>
        <taxon>eudicotyledons</taxon>
        <taxon>Gunneridae</taxon>
        <taxon>Pentapetalae</taxon>
        <taxon>rosids</taxon>
        <taxon>fabids</taxon>
        <taxon>Fabales</taxon>
        <taxon>Fabaceae</taxon>
        <taxon>Papilionoideae</taxon>
        <taxon>50 kb inversion clade</taxon>
        <taxon>NPAAA clade</taxon>
        <taxon>indigoferoid/millettioid clade</taxon>
        <taxon>Phaseoleae</taxon>
        <taxon>Canavalia</taxon>
    </lineage>
</organism>
<keyword evidence="2" id="KW-1185">Reference proteome</keyword>
<dbReference type="EMBL" id="JAYMYQ010000006">
    <property type="protein sequence ID" value="KAK7323333.1"/>
    <property type="molecule type" value="Genomic_DNA"/>
</dbReference>
<evidence type="ECO:0000313" key="1">
    <source>
        <dbReference type="EMBL" id="KAK7323333.1"/>
    </source>
</evidence>
<sequence length="96" mass="9994">MITSHNCGWARNAPVNMTSTDSAISLAALASENDVVPLDNFPRDGRPVDHEPLVLGSNLAGIIPQLQLGIKAVPIGLVISSIGFASASIPTDFCLI</sequence>
<proteinExistence type="predicted"/>
<dbReference type="Proteomes" id="UP001367508">
    <property type="component" value="Unassembled WGS sequence"/>
</dbReference>
<accession>A0AAN9KXP8</accession>
<comment type="caution">
    <text evidence="1">The sequence shown here is derived from an EMBL/GenBank/DDBJ whole genome shotgun (WGS) entry which is preliminary data.</text>
</comment>
<protein>
    <submittedName>
        <fullName evidence="1">Uncharacterized protein</fullName>
    </submittedName>
</protein>
<dbReference type="AlphaFoldDB" id="A0AAN9KXP8"/>
<gene>
    <name evidence="1" type="ORF">VNO77_26803</name>
</gene>
<evidence type="ECO:0000313" key="2">
    <source>
        <dbReference type="Proteomes" id="UP001367508"/>
    </source>
</evidence>
<name>A0AAN9KXP8_CANGL</name>
<reference evidence="1 2" key="1">
    <citation type="submission" date="2024-01" db="EMBL/GenBank/DDBJ databases">
        <title>The genomes of 5 underutilized Papilionoideae crops provide insights into root nodulation and disease resistanc.</title>
        <authorList>
            <person name="Jiang F."/>
        </authorList>
    </citation>
    <scope>NUCLEOTIDE SEQUENCE [LARGE SCALE GENOMIC DNA]</scope>
    <source>
        <strain evidence="1">LVBAO_FW01</strain>
        <tissue evidence="1">Leaves</tissue>
    </source>
</reference>